<dbReference type="Proteomes" id="UP000704611">
    <property type="component" value="Unassembled WGS sequence"/>
</dbReference>
<protein>
    <submittedName>
        <fullName evidence="1">DUF1441 family protein</fullName>
    </submittedName>
</protein>
<dbReference type="EMBL" id="JAHRID010000001">
    <property type="protein sequence ID" value="MBV2127932.1"/>
    <property type="molecule type" value="Genomic_DNA"/>
</dbReference>
<accession>A0ABS6MGI7</accession>
<dbReference type="RefSeq" id="WP_217666832.1">
    <property type="nucleotide sequence ID" value="NZ_JAHRID010000001.1"/>
</dbReference>
<proteinExistence type="predicted"/>
<dbReference type="Pfam" id="PF07278">
    <property type="entry name" value="DUF1441"/>
    <property type="match status" value="1"/>
</dbReference>
<keyword evidence="2" id="KW-1185">Reference proteome</keyword>
<organism evidence="1 2">
    <name type="scientific">Arsukibacterium indicum</name>
    <dbReference type="NCBI Taxonomy" id="2848612"/>
    <lineage>
        <taxon>Bacteria</taxon>
        <taxon>Pseudomonadati</taxon>
        <taxon>Pseudomonadota</taxon>
        <taxon>Gammaproteobacteria</taxon>
        <taxon>Chromatiales</taxon>
        <taxon>Chromatiaceae</taxon>
        <taxon>Arsukibacterium</taxon>
    </lineage>
</organism>
<comment type="caution">
    <text evidence="1">The sequence shown here is derived from an EMBL/GenBank/DDBJ whole genome shotgun (WGS) entry which is preliminary data.</text>
</comment>
<gene>
    <name evidence="1" type="ORF">KQY15_02315</name>
</gene>
<evidence type="ECO:0000313" key="2">
    <source>
        <dbReference type="Proteomes" id="UP000704611"/>
    </source>
</evidence>
<sequence>MGTLHNIDDAYAWSISRIAEAFGLDRRTVSAKIKAAHIEPTGVRKGHPTYHLSDIGPALFGSQVTDLPPAFMDPASMLPKDRKDWYQSERERLKLETELKELVPAADVARGYADLVKAVVNPLDSLIDELESKVGLSGEALDRVQIIIDGLREEMYFNAIKGGAELELDESDDE</sequence>
<dbReference type="InterPro" id="IPR009901">
    <property type="entry name" value="Phage_VT1-Sakai_H0025"/>
</dbReference>
<evidence type="ECO:0000313" key="1">
    <source>
        <dbReference type="EMBL" id="MBV2127932.1"/>
    </source>
</evidence>
<name>A0ABS6MGI7_9GAMM</name>
<reference evidence="1 2" key="1">
    <citation type="submission" date="2021-06" db="EMBL/GenBank/DDBJ databases">
        <title>Rheinheimera indica sp. nov., isolated from deep-sea sediment.</title>
        <authorList>
            <person name="Wang Z."/>
            <person name="Zhang X.-Y."/>
        </authorList>
    </citation>
    <scope>NUCLEOTIDE SEQUENCE [LARGE SCALE GENOMIC DNA]</scope>
    <source>
        <strain evidence="1 2">SM2107</strain>
    </source>
</reference>